<comment type="caution">
    <text evidence="7">The sequence shown here is derived from an EMBL/GenBank/DDBJ whole genome shotgun (WGS) entry which is preliminary data.</text>
</comment>
<evidence type="ECO:0000256" key="2">
    <source>
        <dbReference type="ARBA" id="ARBA00022692"/>
    </source>
</evidence>
<sequence>MQQNSTAGAPMSVTVQTSEGINRSSFWGIGWVDVASAFLAILFGFASIDKLFHYWGFLNALENYAVLPTPLIRYLAPAVVLTELWTSVCLIIRKTRKAASLMGCLLLSIFAIALAFNYYYGIQDACGCWFTITLGKGTLQHVLMNVVWAALCLAVYSGSAKTSQPH</sequence>
<evidence type="ECO:0000259" key="6">
    <source>
        <dbReference type="Pfam" id="PF07291"/>
    </source>
</evidence>
<protein>
    <recommendedName>
        <fullName evidence="6">Methylamine utilisation protein MauE domain-containing protein</fullName>
    </recommendedName>
</protein>
<feature type="transmembrane region" description="Helical" evidence="5">
    <location>
        <begin position="139"/>
        <end position="156"/>
    </location>
</feature>
<evidence type="ECO:0000256" key="1">
    <source>
        <dbReference type="ARBA" id="ARBA00004141"/>
    </source>
</evidence>
<feature type="domain" description="Methylamine utilisation protein MauE" evidence="6">
    <location>
        <begin position="34"/>
        <end position="155"/>
    </location>
</feature>
<proteinExistence type="predicted"/>
<evidence type="ECO:0000256" key="3">
    <source>
        <dbReference type="ARBA" id="ARBA00022989"/>
    </source>
</evidence>
<dbReference type="GO" id="GO:0030416">
    <property type="term" value="P:methylamine metabolic process"/>
    <property type="evidence" value="ECO:0007669"/>
    <property type="project" value="InterPro"/>
</dbReference>
<feature type="transmembrane region" description="Helical" evidence="5">
    <location>
        <begin position="99"/>
        <end position="119"/>
    </location>
</feature>
<evidence type="ECO:0000256" key="4">
    <source>
        <dbReference type="ARBA" id="ARBA00023136"/>
    </source>
</evidence>
<keyword evidence="8" id="KW-1185">Reference proteome</keyword>
<evidence type="ECO:0000256" key="5">
    <source>
        <dbReference type="SAM" id="Phobius"/>
    </source>
</evidence>
<gene>
    <name evidence="7" type="ORF">GCM10011585_33450</name>
</gene>
<keyword evidence="4 5" id="KW-0472">Membrane</keyword>
<organism evidence="7 8">
    <name type="scientific">Edaphobacter dinghuensis</name>
    <dbReference type="NCBI Taxonomy" id="1560005"/>
    <lineage>
        <taxon>Bacteria</taxon>
        <taxon>Pseudomonadati</taxon>
        <taxon>Acidobacteriota</taxon>
        <taxon>Terriglobia</taxon>
        <taxon>Terriglobales</taxon>
        <taxon>Acidobacteriaceae</taxon>
        <taxon>Edaphobacter</taxon>
    </lineage>
</organism>
<evidence type="ECO:0000313" key="7">
    <source>
        <dbReference type="EMBL" id="GGG86811.1"/>
    </source>
</evidence>
<feature type="transmembrane region" description="Helical" evidence="5">
    <location>
        <begin position="26"/>
        <end position="48"/>
    </location>
</feature>
<reference evidence="7" key="1">
    <citation type="journal article" date="2014" name="Int. J. Syst. Evol. Microbiol.">
        <title>Complete genome sequence of Corynebacterium casei LMG S-19264T (=DSM 44701T), isolated from a smear-ripened cheese.</title>
        <authorList>
            <consortium name="US DOE Joint Genome Institute (JGI-PGF)"/>
            <person name="Walter F."/>
            <person name="Albersmeier A."/>
            <person name="Kalinowski J."/>
            <person name="Ruckert C."/>
        </authorList>
    </citation>
    <scope>NUCLEOTIDE SEQUENCE</scope>
    <source>
        <strain evidence="7">CGMCC 1.12997</strain>
    </source>
</reference>
<dbReference type="InterPro" id="IPR009908">
    <property type="entry name" value="Methylamine_util_MauE"/>
</dbReference>
<dbReference type="GO" id="GO:0016020">
    <property type="term" value="C:membrane"/>
    <property type="evidence" value="ECO:0007669"/>
    <property type="project" value="UniProtKB-SubCell"/>
</dbReference>
<keyword evidence="2 5" id="KW-0812">Transmembrane</keyword>
<comment type="subcellular location">
    <subcellularLocation>
        <location evidence="1">Membrane</location>
        <topology evidence="1">Multi-pass membrane protein</topology>
    </subcellularLocation>
</comment>
<evidence type="ECO:0000313" key="8">
    <source>
        <dbReference type="Proteomes" id="UP000647241"/>
    </source>
</evidence>
<dbReference type="EMBL" id="BMGT01000004">
    <property type="protein sequence ID" value="GGG86811.1"/>
    <property type="molecule type" value="Genomic_DNA"/>
</dbReference>
<name>A0A917HPY4_9BACT</name>
<dbReference type="Proteomes" id="UP000647241">
    <property type="component" value="Unassembled WGS sequence"/>
</dbReference>
<accession>A0A917HPY4</accession>
<reference evidence="7" key="2">
    <citation type="submission" date="2020-09" db="EMBL/GenBank/DDBJ databases">
        <authorList>
            <person name="Sun Q."/>
            <person name="Zhou Y."/>
        </authorList>
    </citation>
    <scope>NUCLEOTIDE SEQUENCE</scope>
    <source>
        <strain evidence="7">CGMCC 1.12997</strain>
    </source>
</reference>
<dbReference type="Pfam" id="PF07291">
    <property type="entry name" value="MauE"/>
    <property type="match status" value="1"/>
</dbReference>
<dbReference type="AlphaFoldDB" id="A0A917HPY4"/>
<keyword evidence="3 5" id="KW-1133">Transmembrane helix</keyword>
<feature type="transmembrane region" description="Helical" evidence="5">
    <location>
        <begin position="71"/>
        <end position="92"/>
    </location>
</feature>